<keyword evidence="1" id="KW-0812">Transmembrane</keyword>
<organism evidence="2 3">
    <name type="scientific">Yimella lutea</name>
    <dbReference type="NCBI Taxonomy" id="587872"/>
    <lineage>
        <taxon>Bacteria</taxon>
        <taxon>Bacillati</taxon>
        <taxon>Actinomycetota</taxon>
        <taxon>Actinomycetes</taxon>
        <taxon>Micrococcales</taxon>
        <taxon>Dermacoccaceae</taxon>
        <taxon>Yimella</taxon>
    </lineage>
</organism>
<proteinExistence type="predicted"/>
<evidence type="ECO:0000313" key="2">
    <source>
        <dbReference type="EMBL" id="TQJ14454.1"/>
    </source>
</evidence>
<keyword evidence="1" id="KW-1133">Transmembrane helix</keyword>
<dbReference type="Proteomes" id="UP000320806">
    <property type="component" value="Unassembled WGS sequence"/>
</dbReference>
<dbReference type="AlphaFoldDB" id="A0A542EGL9"/>
<evidence type="ECO:0000313" key="3">
    <source>
        <dbReference type="Proteomes" id="UP000320806"/>
    </source>
</evidence>
<gene>
    <name evidence="2" type="ORF">FB459_1915</name>
</gene>
<protein>
    <submittedName>
        <fullName evidence="2">Uncharacterized protein</fullName>
    </submittedName>
</protein>
<keyword evidence="1" id="KW-0472">Membrane</keyword>
<keyword evidence="3" id="KW-1185">Reference proteome</keyword>
<evidence type="ECO:0000256" key="1">
    <source>
        <dbReference type="SAM" id="Phobius"/>
    </source>
</evidence>
<dbReference type="RefSeq" id="WP_281279552.1">
    <property type="nucleotide sequence ID" value="NZ_BAABCI010000011.1"/>
</dbReference>
<sequence>MSQPQEKRHRNDEAEVSAGKVVVVCLLLFFFVAIPISVVLTA</sequence>
<accession>A0A542EGL9</accession>
<comment type="caution">
    <text evidence="2">The sequence shown here is derived from an EMBL/GenBank/DDBJ whole genome shotgun (WGS) entry which is preliminary data.</text>
</comment>
<feature type="transmembrane region" description="Helical" evidence="1">
    <location>
        <begin position="21"/>
        <end position="40"/>
    </location>
</feature>
<reference evidence="2 3" key="1">
    <citation type="submission" date="2019-06" db="EMBL/GenBank/DDBJ databases">
        <title>Sequencing the genomes of 1000 actinobacteria strains.</title>
        <authorList>
            <person name="Klenk H.-P."/>
        </authorList>
    </citation>
    <scope>NUCLEOTIDE SEQUENCE [LARGE SCALE GENOMIC DNA]</scope>
    <source>
        <strain evidence="2 3">DSM 19828</strain>
    </source>
</reference>
<dbReference type="EMBL" id="VFMO01000001">
    <property type="protein sequence ID" value="TQJ14454.1"/>
    <property type="molecule type" value="Genomic_DNA"/>
</dbReference>
<name>A0A542EGL9_9MICO</name>